<dbReference type="InterPro" id="IPR037217">
    <property type="entry name" value="Trp/Indoleamine_2_3_dOase-like"/>
</dbReference>
<accession>A0A8D9GHP0</accession>
<dbReference type="Pfam" id="PF07231">
    <property type="entry name" value="Hs1pro-1_N"/>
    <property type="match status" value="1"/>
</dbReference>
<name>A0A8D9GHP0_BRACM</name>
<dbReference type="PANTHER" id="PTHR34795:SF4">
    <property type="entry name" value="NEMATODE RESISTANCE PROTEIN-LIKE HSPRO2"/>
    <property type="match status" value="1"/>
</dbReference>
<feature type="non-terminal residue" evidence="3">
    <location>
        <position position="1"/>
    </location>
</feature>
<dbReference type="GO" id="GO:0020037">
    <property type="term" value="F:heme binding"/>
    <property type="evidence" value="ECO:0007669"/>
    <property type="project" value="InterPro"/>
</dbReference>
<reference evidence="3 4" key="1">
    <citation type="submission" date="2021-07" db="EMBL/GenBank/DDBJ databases">
        <authorList>
            <consortium name="Genoscope - CEA"/>
            <person name="William W."/>
        </authorList>
    </citation>
    <scope>NUCLEOTIDE SEQUENCE [LARGE SCALE GENOMIC DNA]</scope>
</reference>
<dbReference type="GO" id="GO:0046872">
    <property type="term" value="F:metal ion binding"/>
    <property type="evidence" value="ECO:0007669"/>
    <property type="project" value="InterPro"/>
</dbReference>
<dbReference type="Pfam" id="PF07014">
    <property type="entry name" value="Hs1pro-1_C"/>
    <property type="match status" value="1"/>
</dbReference>
<dbReference type="Gene3D" id="1.20.58.480">
    <property type="match status" value="1"/>
</dbReference>
<gene>
    <name evidence="3" type="ORF">BRAPAZ1V2_A03P22210.2</name>
</gene>
<dbReference type="EMBL" id="LS974619">
    <property type="protein sequence ID" value="CAG7880878.1"/>
    <property type="molecule type" value="Genomic_DNA"/>
</dbReference>
<dbReference type="Gramene" id="A03p22210.2_BraZ1">
    <property type="protein sequence ID" value="A03p22210.2_BraZ1.CDS.1"/>
    <property type="gene ID" value="A03g22210.2_BraZ1"/>
</dbReference>
<dbReference type="InterPro" id="IPR009743">
    <property type="entry name" value="Hs1pro-1_C"/>
</dbReference>
<evidence type="ECO:0000259" key="2">
    <source>
        <dbReference type="Pfam" id="PF07231"/>
    </source>
</evidence>
<dbReference type="InterPro" id="IPR038759">
    <property type="entry name" value="HSPRO1/HSPRO2"/>
</dbReference>
<dbReference type="InterPro" id="IPR009869">
    <property type="entry name" value="HSPRO1_N"/>
</dbReference>
<feature type="domain" description="Hs1pro-1 C-terminal" evidence="1">
    <location>
        <begin position="217"/>
        <end position="469"/>
    </location>
</feature>
<dbReference type="PANTHER" id="PTHR34795">
    <property type="entry name" value="NEMATODE RESISTANCE PROTEIN-LIKE HSPRO1"/>
    <property type="match status" value="1"/>
</dbReference>
<dbReference type="GO" id="GO:0006952">
    <property type="term" value="P:defense response"/>
    <property type="evidence" value="ECO:0007669"/>
    <property type="project" value="InterPro"/>
</dbReference>
<organism evidence="3 4">
    <name type="scientific">Brassica campestris</name>
    <name type="common">Field mustard</name>
    <dbReference type="NCBI Taxonomy" id="3711"/>
    <lineage>
        <taxon>Eukaryota</taxon>
        <taxon>Viridiplantae</taxon>
        <taxon>Streptophyta</taxon>
        <taxon>Embryophyta</taxon>
        <taxon>Tracheophyta</taxon>
        <taxon>Spermatophyta</taxon>
        <taxon>Magnoliopsida</taxon>
        <taxon>eudicotyledons</taxon>
        <taxon>Gunneridae</taxon>
        <taxon>Pentapetalae</taxon>
        <taxon>rosids</taxon>
        <taxon>malvids</taxon>
        <taxon>Brassicales</taxon>
        <taxon>Brassicaceae</taxon>
        <taxon>Brassiceae</taxon>
        <taxon>Brassica</taxon>
    </lineage>
</organism>
<evidence type="ECO:0000259" key="1">
    <source>
        <dbReference type="Pfam" id="PF07014"/>
    </source>
</evidence>
<evidence type="ECO:0008006" key="5">
    <source>
        <dbReference type="Google" id="ProtNLM"/>
    </source>
</evidence>
<evidence type="ECO:0000313" key="3">
    <source>
        <dbReference type="EMBL" id="CAG7880878.1"/>
    </source>
</evidence>
<proteinExistence type="predicted"/>
<dbReference type="Proteomes" id="UP000694005">
    <property type="component" value="Chromosome A03"/>
</dbReference>
<evidence type="ECO:0000313" key="4">
    <source>
        <dbReference type="Proteomes" id="UP000694005"/>
    </source>
</evidence>
<dbReference type="SUPFAM" id="SSF140959">
    <property type="entry name" value="Indolic compounds 2,3-dioxygenase-like"/>
    <property type="match status" value="1"/>
</dbReference>
<protein>
    <recommendedName>
        <fullName evidence="5">Nematode resistance protein-like HSPRO2</fullName>
    </recommendedName>
</protein>
<sequence length="471" mass="53863">ALSTSLSIYTLLLVSFSTHNNSIRIIKKRRKKENQKVSKIAQRDYTKMVDMDWKRKMLSSELSSKLHVTIPSPFKVPVSSPISCSAPAACSAYELYLRLPELKKLWSSREFPQWNDEPILKPALQALEITFRLVSSVCSDTRPYTNHREWNRRLDSLVTNQIQLIAVICEVEDEEEDERSAPLDDKRSSLSLLPHLATWRKSEALGRKILCTIDNEMRRCKYTLGLGEQNVSNKPNLRYDAVCKPNEVYSLKDNPYADHIDNEENQTLYVLHQILESWIHASGNLLRRINTSIEEGRFGEAASDVYLVERIWKLMAEIEDLHVLMDPEDFLKLKKQLQIKSNGQNDAFCFRSRGLVEMMKMTKDLREKVPAVLGVEVDPTGGPRLQEAVMRLYATKGDCDKVHLLQGMQAVEAAAKRFFFAYKQLVAVVMGSAETSQESCDSLSQIFMEPTYFPSLDAAKTFLGEFWSHLG</sequence>
<feature type="domain" description="Nematode resistance protein-like HSPRO1 N-terminal" evidence="2">
    <location>
        <begin position="48"/>
        <end position="214"/>
    </location>
</feature>
<dbReference type="GO" id="GO:0019441">
    <property type="term" value="P:L-tryptophan catabolic process to kynurenine"/>
    <property type="evidence" value="ECO:0007669"/>
    <property type="project" value="InterPro"/>
</dbReference>
<dbReference type="AlphaFoldDB" id="A0A8D9GHP0"/>